<dbReference type="OrthoDB" id="2134400at2759"/>
<dbReference type="GO" id="GO:0012506">
    <property type="term" value="C:vesicle membrane"/>
    <property type="evidence" value="ECO:0007669"/>
    <property type="project" value="TreeGrafter"/>
</dbReference>
<dbReference type="PANTHER" id="PTHR10502:SF107">
    <property type="entry name" value="ANNEXIN ANXC4 (AFU_ORTHOLOGUE AFUA_3G07020)"/>
    <property type="match status" value="1"/>
</dbReference>
<dbReference type="AlphaFoldDB" id="A0A1E3BDN7"/>
<evidence type="ECO:0008006" key="4">
    <source>
        <dbReference type="Google" id="ProtNLM"/>
    </source>
</evidence>
<dbReference type="VEuPathDB" id="FungiDB:SI65_06377"/>
<evidence type="ECO:0000313" key="3">
    <source>
        <dbReference type="Proteomes" id="UP000094569"/>
    </source>
</evidence>
<evidence type="ECO:0000256" key="1">
    <source>
        <dbReference type="SAM" id="MobiDB-lite"/>
    </source>
</evidence>
<feature type="compositionally biased region" description="Low complexity" evidence="1">
    <location>
        <begin position="182"/>
        <end position="192"/>
    </location>
</feature>
<protein>
    <recommendedName>
        <fullName evidence="4">Annexin</fullName>
    </recommendedName>
</protein>
<dbReference type="EMBL" id="JXNT01000006">
    <property type="protein sequence ID" value="ODM18506.1"/>
    <property type="molecule type" value="Genomic_DNA"/>
</dbReference>
<proteinExistence type="predicted"/>
<accession>A0A1E3BDN7</accession>
<dbReference type="Proteomes" id="UP000094569">
    <property type="component" value="Unassembled WGS sequence"/>
</dbReference>
<dbReference type="Gene3D" id="1.10.220.10">
    <property type="entry name" value="Annexin"/>
    <property type="match status" value="3"/>
</dbReference>
<dbReference type="GO" id="GO:0005544">
    <property type="term" value="F:calcium-dependent phospholipid binding"/>
    <property type="evidence" value="ECO:0007669"/>
    <property type="project" value="InterPro"/>
</dbReference>
<dbReference type="GO" id="GO:0001786">
    <property type="term" value="F:phosphatidylserine binding"/>
    <property type="evidence" value="ECO:0007669"/>
    <property type="project" value="TreeGrafter"/>
</dbReference>
<feature type="region of interest" description="Disordered" evidence="1">
    <location>
        <begin position="325"/>
        <end position="569"/>
    </location>
</feature>
<dbReference type="PANTHER" id="PTHR10502">
    <property type="entry name" value="ANNEXIN"/>
    <property type="match status" value="1"/>
</dbReference>
<gene>
    <name evidence="2" type="ORF">SI65_06377</name>
</gene>
<feature type="compositionally biased region" description="Basic and acidic residues" evidence="1">
    <location>
        <begin position="17"/>
        <end position="29"/>
    </location>
</feature>
<dbReference type="STRING" id="573508.A0A1E3BDN7"/>
<feature type="region of interest" description="Disordered" evidence="1">
    <location>
        <begin position="1"/>
        <end position="302"/>
    </location>
</feature>
<dbReference type="InterPro" id="IPR037104">
    <property type="entry name" value="Annexin_sf"/>
</dbReference>
<dbReference type="GO" id="GO:0005634">
    <property type="term" value="C:nucleus"/>
    <property type="evidence" value="ECO:0007669"/>
    <property type="project" value="TreeGrafter"/>
</dbReference>
<feature type="compositionally biased region" description="Polar residues" evidence="1">
    <location>
        <begin position="478"/>
        <end position="499"/>
    </location>
</feature>
<comment type="caution">
    <text evidence="2">The sequence shown here is derived from an EMBL/GenBank/DDBJ whole genome shotgun (WGS) entry which is preliminary data.</text>
</comment>
<feature type="compositionally biased region" description="Polar residues" evidence="1">
    <location>
        <begin position="461"/>
        <end position="471"/>
    </location>
</feature>
<feature type="compositionally biased region" description="Basic and acidic residues" evidence="1">
    <location>
        <begin position="147"/>
        <end position="162"/>
    </location>
</feature>
<feature type="compositionally biased region" description="Low complexity" evidence="1">
    <location>
        <begin position="32"/>
        <end position="41"/>
    </location>
</feature>
<feature type="compositionally biased region" description="Basic and acidic residues" evidence="1">
    <location>
        <begin position="531"/>
        <end position="545"/>
    </location>
</feature>
<organism evidence="2 3">
    <name type="scientific">Aspergillus cristatus</name>
    <name type="common">Chinese Fuzhuan brick tea-fermentation fungus</name>
    <name type="synonym">Eurotium cristatum</name>
    <dbReference type="NCBI Taxonomy" id="573508"/>
    <lineage>
        <taxon>Eukaryota</taxon>
        <taxon>Fungi</taxon>
        <taxon>Dikarya</taxon>
        <taxon>Ascomycota</taxon>
        <taxon>Pezizomycotina</taxon>
        <taxon>Eurotiomycetes</taxon>
        <taxon>Eurotiomycetidae</taxon>
        <taxon>Eurotiales</taxon>
        <taxon>Aspergillaceae</taxon>
        <taxon>Aspergillus</taxon>
        <taxon>Aspergillus subgen. Aspergillus</taxon>
    </lineage>
</organism>
<dbReference type="GO" id="GO:0005509">
    <property type="term" value="F:calcium ion binding"/>
    <property type="evidence" value="ECO:0007669"/>
    <property type="project" value="InterPro"/>
</dbReference>
<sequence>MPLQVNDPWSRGRSSSRTRERSESRDARSRSRVSSAVPRTSKSSLASLDDNPPRSRSRGPRSSRAPSAVRGHRSKSRSRYDIDTEGGDGGNVSDYYRRGTSRRPRREYYHSGDEGDDGQEASYYLKSTPSTGSKFDKKAEESDDSSVDERLAYGDMPGERKKSSNRRSKFWSTLRDSATELAQQAVAAQAAQNKPESPKPNLPPRPGSQPLPEAPGPGYARPEPFKYGYASPQQHNYPAYPPTSSAMPSNWAPIPECEMPGFVPPSSQGEGHSSMPGAFPPPETSQPATTGPPMPQYANPAPYTNAYVPHSAHYSASPVYSPTTGVYNPGAYAPAPHTSSGEGPPRPAYANLPPFQYAQIDHNIRYGSQNSSRPFSYPAVPQPSRPPAASPSHQKPAPPPAAPVPPASRPPTAPAPPAPAAPTPPPKHPAKPQISVSTGQAPTTSNNHHYVEITPGGRTRPPSNSVSSANLTVDRPDPSQQPASPLQEPYQGTYQTISPMPSPIVIPARPEDDVSDSETLDPKRTHRRKKSRDDRESKDEGSSRRERSRVRHERHSSTQSLEPENVLLISPGVSQNKRVSFYNPTRDALAMQEALSHTRHIDHKTLIHILPRLSDEEILDMRKEYKHHVKVHGKGVNVAKHIHLKLGNTPFGKVCYATALGRWESEAFWANCYYQSGSSRRELLIESLMGRRNSEIRAIKESFRDSRYNDSLEKCMKSELKADKFRTAVLLALDEGRQSERQPMNEELIDRDVEELHRALISRDGGETAMIFIIVRRSDSHLREVLRTYEKVYRHNFAKAMISKSPNLVGETLAHILNGAINRPMRDAMLLHQALHESQTGKERSELLISRLVRLHWEPKHLEQVKHEFRRRYRERLEEAIAEEVLPINGGSEWGEFCIELARSCNKE</sequence>
<feature type="compositionally biased region" description="Polar residues" evidence="1">
    <location>
        <begin position="231"/>
        <end position="248"/>
    </location>
</feature>
<reference evidence="2 3" key="1">
    <citation type="journal article" date="2016" name="BMC Genomics">
        <title>Comparative genomic and transcriptomic analyses of the Fuzhuan brick tea-fermentation fungus Aspergillus cristatus.</title>
        <authorList>
            <person name="Ge Y."/>
            <person name="Wang Y."/>
            <person name="Liu Y."/>
            <person name="Tan Y."/>
            <person name="Ren X."/>
            <person name="Zhang X."/>
            <person name="Hyde K.D."/>
            <person name="Liu Y."/>
            <person name="Liu Z."/>
        </authorList>
    </citation>
    <scope>NUCLEOTIDE SEQUENCE [LARGE SCALE GENOMIC DNA]</scope>
    <source>
        <strain evidence="2 3">GZAAS20.1005</strain>
    </source>
</reference>
<keyword evidence="3" id="KW-1185">Reference proteome</keyword>
<dbReference type="GO" id="GO:0005886">
    <property type="term" value="C:plasma membrane"/>
    <property type="evidence" value="ECO:0007669"/>
    <property type="project" value="TreeGrafter"/>
</dbReference>
<dbReference type="SUPFAM" id="SSF47874">
    <property type="entry name" value="Annexin"/>
    <property type="match status" value="1"/>
</dbReference>
<name>A0A1E3BDN7_ASPCR</name>
<feature type="compositionally biased region" description="Pro residues" evidence="1">
    <location>
        <begin position="198"/>
        <end position="215"/>
    </location>
</feature>
<feature type="compositionally biased region" description="Polar residues" evidence="1">
    <location>
        <begin position="434"/>
        <end position="448"/>
    </location>
</feature>
<evidence type="ECO:0000313" key="2">
    <source>
        <dbReference type="EMBL" id="ODM18506.1"/>
    </source>
</evidence>
<feature type="compositionally biased region" description="Pro residues" evidence="1">
    <location>
        <begin position="278"/>
        <end position="295"/>
    </location>
</feature>
<dbReference type="GO" id="GO:0005737">
    <property type="term" value="C:cytoplasm"/>
    <property type="evidence" value="ECO:0007669"/>
    <property type="project" value="TreeGrafter"/>
</dbReference>
<feature type="compositionally biased region" description="Pro residues" evidence="1">
    <location>
        <begin position="380"/>
        <end position="389"/>
    </location>
</feature>
<feature type="compositionally biased region" description="Pro residues" evidence="1">
    <location>
        <begin position="396"/>
        <end position="427"/>
    </location>
</feature>